<dbReference type="AlphaFoldDB" id="A0A2M7H0V6"/>
<dbReference type="Proteomes" id="UP000230215">
    <property type="component" value="Unassembled WGS sequence"/>
</dbReference>
<protein>
    <recommendedName>
        <fullName evidence="3">Adenylate kinase</fullName>
    </recommendedName>
</protein>
<feature type="non-terminal residue" evidence="1">
    <location>
        <position position="1"/>
    </location>
</feature>
<proteinExistence type="predicted"/>
<name>A0A2M7H0V6_9BACT</name>
<evidence type="ECO:0000313" key="1">
    <source>
        <dbReference type="EMBL" id="PIW34671.1"/>
    </source>
</evidence>
<sequence>ISARLSCSVCGSPFMAQKYKLESCPFCGGKIIRRKDDNIKSIMERLNEYNNRTKPIFAELKKRKYKIFKIDGAPAPYKIHKTIIGKVK</sequence>
<evidence type="ECO:0000313" key="2">
    <source>
        <dbReference type="Proteomes" id="UP000230215"/>
    </source>
</evidence>
<comment type="caution">
    <text evidence="1">The sequence shown here is derived from an EMBL/GenBank/DDBJ whole genome shotgun (WGS) entry which is preliminary data.</text>
</comment>
<evidence type="ECO:0008006" key="3">
    <source>
        <dbReference type="Google" id="ProtNLM"/>
    </source>
</evidence>
<accession>A0A2M7H0V6</accession>
<organism evidence="1 2">
    <name type="scientific">Candidatus Nealsonbacteria bacterium CG15_BIG_FIL_POST_REV_8_21_14_020_37_12</name>
    <dbReference type="NCBI Taxonomy" id="1974716"/>
    <lineage>
        <taxon>Bacteria</taxon>
        <taxon>Candidatus Nealsoniibacteriota</taxon>
    </lineage>
</organism>
<dbReference type="Gene3D" id="3.40.50.300">
    <property type="entry name" value="P-loop containing nucleotide triphosphate hydrolases"/>
    <property type="match status" value="1"/>
</dbReference>
<dbReference type="InterPro" id="IPR027417">
    <property type="entry name" value="P-loop_NTPase"/>
</dbReference>
<dbReference type="EMBL" id="PFGB01000081">
    <property type="protein sequence ID" value="PIW34671.1"/>
    <property type="molecule type" value="Genomic_DNA"/>
</dbReference>
<reference evidence="2" key="1">
    <citation type="submission" date="2017-09" db="EMBL/GenBank/DDBJ databases">
        <title>Depth-based differentiation of microbial function through sediment-hosted aquifers and enrichment of novel symbionts in the deep terrestrial subsurface.</title>
        <authorList>
            <person name="Probst A.J."/>
            <person name="Ladd B."/>
            <person name="Jarett J.K."/>
            <person name="Geller-Mcgrath D.E."/>
            <person name="Sieber C.M.K."/>
            <person name="Emerson J.B."/>
            <person name="Anantharaman K."/>
            <person name="Thomas B.C."/>
            <person name="Malmstrom R."/>
            <person name="Stieglmeier M."/>
            <person name="Klingl A."/>
            <person name="Woyke T."/>
            <person name="Ryan C.M."/>
            <person name="Banfield J.F."/>
        </authorList>
    </citation>
    <scope>NUCLEOTIDE SEQUENCE [LARGE SCALE GENOMIC DNA]</scope>
</reference>
<gene>
    <name evidence="1" type="ORF">COW25_02590</name>
</gene>